<feature type="compositionally biased region" description="Basic and acidic residues" evidence="2">
    <location>
        <begin position="77"/>
        <end position="93"/>
    </location>
</feature>
<dbReference type="Proteomes" id="UP000237144">
    <property type="component" value="Unassembled WGS sequence"/>
</dbReference>
<evidence type="ECO:0000256" key="2">
    <source>
        <dbReference type="SAM" id="MobiDB-lite"/>
    </source>
</evidence>
<organism evidence="3 4">
    <name type="scientific">Rhodotorula taiwanensis</name>
    <dbReference type="NCBI Taxonomy" id="741276"/>
    <lineage>
        <taxon>Eukaryota</taxon>
        <taxon>Fungi</taxon>
        <taxon>Dikarya</taxon>
        <taxon>Basidiomycota</taxon>
        <taxon>Pucciniomycotina</taxon>
        <taxon>Microbotryomycetes</taxon>
        <taxon>Sporidiobolales</taxon>
        <taxon>Sporidiobolaceae</taxon>
        <taxon>Rhodotorula</taxon>
    </lineage>
</organism>
<feature type="compositionally biased region" description="Basic and acidic residues" evidence="2">
    <location>
        <begin position="55"/>
        <end position="68"/>
    </location>
</feature>
<evidence type="ECO:0000256" key="1">
    <source>
        <dbReference type="SAM" id="Coils"/>
    </source>
</evidence>
<evidence type="ECO:0000313" key="4">
    <source>
        <dbReference type="Proteomes" id="UP000237144"/>
    </source>
</evidence>
<evidence type="ECO:0000313" key="3">
    <source>
        <dbReference type="EMBL" id="POY74893.1"/>
    </source>
</evidence>
<keyword evidence="1" id="KW-0175">Coiled coil</keyword>
<reference evidence="3 4" key="1">
    <citation type="journal article" date="2018" name="Front. Microbiol.">
        <title>Prospects for Fungal Bioremediation of Acidic Radioactive Waste Sites: Characterization and Genome Sequence of Rhodotorula taiwanensis MD1149.</title>
        <authorList>
            <person name="Tkavc R."/>
            <person name="Matrosova V.Y."/>
            <person name="Grichenko O.E."/>
            <person name="Gostincar C."/>
            <person name="Volpe R.P."/>
            <person name="Klimenkova P."/>
            <person name="Gaidamakova E.K."/>
            <person name="Zhou C.E."/>
            <person name="Stewart B.J."/>
            <person name="Lyman M.G."/>
            <person name="Malfatti S.A."/>
            <person name="Rubinfeld B."/>
            <person name="Courtot M."/>
            <person name="Singh J."/>
            <person name="Dalgard C.L."/>
            <person name="Hamilton T."/>
            <person name="Frey K.G."/>
            <person name="Gunde-Cimerman N."/>
            <person name="Dugan L."/>
            <person name="Daly M.J."/>
        </authorList>
    </citation>
    <scope>NUCLEOTIDE SEQUENCE [LARGE SCALE GENOMIC DNA]</scope>
    <source>
        <strain evidence="3 4">MD1149</strain>
    </source>
</reference>
<protein>
    <submittedName>
        <fullName evidence="3">Uncharacterized protein</fullName>
    </submittedName>
</protein>
<feature type="compositionally biased region" description="Basic and acidic residues" evidence="2">
    <location>
        <begin position="112"/>
        <end position="132"/>
    </location>
</feature>
<comment type="caution">
    <text evidence="3">The sequence shown here is derived from an EMBL/GenBank/DDBJ whole genome shotgun (WGS) entry which is preliminary data.</text>
</comment>
<gene>
    <name evidence="3" type="ORF">BMF94_1869</name>
</gene>
<accession>A0A2S5BDR4</accession>
<feature type="region of interest" description="Disordered" evidence="2">
    <location>
        <begin position="55"/>
        <end position="137"/>
    </location>
</feature>
<proteinExistence type="predicted"/>
<keyword evidence="4" id="KW-1185">Reference proteome</keyword>
<name>A0A2S5BDR4_9BASI</name>
<dbReference type="AlphaFoldDB" id="A0A2S5BDR4"/>
<feature type="coiled-coil region" evidence="1">
    <location>
        <begin position="197"/>
        <end position="253"/>
    </location>
</feature>
<dbReference type="EMBL" id="PJQD01000020">
    <property type="protein sequence ID" value="POY74893.1"/>
    <property type="molecule type" value="Genomic_DNA"/>
</dbReference>
<sequence length="279" mass="31521">MPRSGRLHSTMEHRKFSAIMGRAAWIKRPGAAEAVRAYAACTKETKVELKVYAMEMKRKRDERRRSAKQEGLASATDDPKLISKEAAVGDRKPSGATTADSPRSADGTLGELDGRHADNARDEGFGSHEVKQRLTLPTDESPEVKIAFERFQHELVLMFESNRHRNDTVVDVQLARLEQDIAKKYLSAAREILPGWEEAFEEANKNARKRLKSLLAADMQRVRADVTAKQRSVERAEEKVAEATARAEAAEQRRTTQDHRRLLALDDLRKAYLAFVEKK</sequence>